<dbReference type="Pfam" id="PF08246">
    <property type="entry name" value="Inhibitor_I29"/>
    <property type="match status" value="1"/>
</dbReference>
<dbReference type="Pfam" id="PF00112">
    <property type="entry name" value="Peptidase_C1"/>
    <property type="match status" value="1"/>
</dbReference>
<dbReference type="Gene3D" id="3.90.70.10">
    <property type="entry name" value="Cysteine proteinases"/>
    <property type="match status" value="1"/>
</dbReference>
<dbReference type="FunCoup" id="A0A1Q3C6Y1">
    <property type="interactions" value="152"/>
</dbReference>
<dbReference type="PROSITE" id="PS00639">
    <property type="entry name" value="THIOL_PROTEASE_HIS"/>
    <property type="match status" value="1"/>
</dbReference>
<keyword evidence="3" id="KW-0732">Signal</keyword>
<dbReference type="InterPro" id="IPR000169">
    <property type="entry name" value="Pept_cys_AS"/>
</dbReference>
<evidence type="ECO:0000256" key="2">
    <source>
        <dbReference type="ARBA" id="ARBA00022670"/>
    </source>
</evidence>
<keyword evidence="5" id="KW-0788">Thiol protease</keyword>
<dbReference type="InterPro" id="IPR000668">
    <property type="entry name" value="Peptidase_C1A_C"/>
</dbReference>
<evidence type="ECO:0000259" key="10">
    <source>
        <dbReference type="SMART" id="SM00848"/>
    </source>
</evidence>
<dbReference type="CDD" id="cd02248">
    <property type="entry name" value="Peptidase_C1A"/>
    <property type="match status" value="1"/>
</dbReference>
<evidence type="ECO:0000313" key="11">
    <source>
        <dbReference type="EMBL" id="GAV75979.1"/>
    </source>
</evidence>
<keyword evidence="6" id="KW-1015">Disulfide bond</keyword>
<proteinExistence type="inferred from homology"/>
<dbReference type="STRING" id="3775.A0A1Q3C6Y1"/>
<organism evidence="11 12">
    <name type="scientific">Cephalotus follicularis</name>
    <name type="common">Albany pitcher plant</name>
    <dbReference type="NCBI Taxonomy" id="3775"/>
    <lineage>
        <taxon>Eukaryota</taxon>
        <taxon>Viridiplantae</taxon>
        <taxon>Streptophyta</taxon>
        <taxon>Embryophyta</taxon>
        <taxon>Tracheophyta</taxon>
        <taxon>Spermatophyta</taxon>
        <taxon>Magnoliopsida</taxon>
        <taxon>eudicotyledons</taxon>
        <taxon>Gunneridae</taxon>
        <taxon>Pentapetalae</taxon>
        <taxon>rosids</taxon>
        <taxon>fabids</taxon>
        <taxon>Oxalidales</taxon>
        <taxon>Cephalotaceae</taxon>
        <taxon>Cephalotus</taxon>
    </lineage>
</organism>
<evidence type="ECO:0000256" key="7">
    <source>
        <dbReference type="ARBA" id="ARBA00023180"/>
    </source>
</evidence>
<dbReference type="GO" id="GO:0008234">
    <property type="term" value="F:cysteine-type peptidase activity"/>
    <property type="evidence" value="ECO:0007669"/>
    <property type="project" value="UniProtKB-KW"/>
</dbReference>
<evidence type="ECO:0000256" key="1">
    <source>
        <dbReference type="ARBA" id="ARBA00008455"/>
    </source>
</evidence>
<reference evidence="12" key="1">
    <citation type="submission" date="2016-04" db="EMBL/GenBank/DDBJ databases">
        <title>Cephalotus genome sequencing.</title>
        <authorList>
            <person name="Fukushima K."/>
            <person name="Hasebe M."/>
            <person name="Fang X."/>
        </authorList>
    </citation>
    <scope>NUCLEOTIDE SEQUENCE [LARGE SCALE GENOMIC DNA]</scope>
    <source>
        <strain evidence="12">cv. St1</strain>
    </source>
</reference>
<feature type="domain" description="Peptidase C1A papain C-terminal" evidence="9">
    <location>
        <begin position="88"/>
        <end position="304"/>
    </location>
</feature>
<dbReference type="InterPro" id="IPR039417">
    <property type="entry name" value="Peptidase_C1A_papain-like"/>
</dbReference>
<gene>
    <name evidence="11" type="ORF">CFOL_v3_19455</name>
</gene>
<evidence type="ECO:0000256" key="5">
    <source>
        <dbReference type="ARBA" id="ARBA00022807"/>
    </source>
</evidence>
<evidence type="ECO:0000256" key="3">
    <source>
        <dbReference type="ARBA" id="ARBA00022729"/>
    </source>
</evidence>
<dbReference type="Proteomes" id="UP000187406">
    <property type="component" value="Unassembled WGS sequence"/>
</dbReference>
<dbReference type="InterPro" id="IPR025660">
    <property type="entry name" value="Pept_his_AS"/>
</dbReference>
<dbReference type="AlphaFoldDB" id="A0A1Q3C6Y1"/>
<dbReference type="GO" id="GO:0006508">
    <property type="term" value="P:proteolysis"/>
    <property type="evidence" value="ECO:0007669"/>
    <property type="project" value="UniProtKB-KW"/>
</dbReference>
<dbReference type="PANTHER" id="PTHR12411">
    <property type="entry name" value="CYSTEINE PROTEASE FAMILY C1-RELATED"/>
    <property type="match status" value="1"/>
</dbReference>
<comment type="similarity">
    <text evidence="1">Belongs to the peptidase C1 family.</text>
</comment>
<dbReference type="SMART" id="SM00645">
    <property type="entry name" value="Pept_C1"/>
    <property type="match status" value="1"/>
</dbReference>
<dbReference type="PRINTS" id="PR00705">
    <property type="entry name" value="PAPAIN"/>
</dbReference>
<keyword evidence="4" id="KW-0378">Hydrolase</keyword>
<dbReference type="PROSITE" id="PS00640">
    <property type="entry name" value="THIOL_PROTEASE_ASN"/>
    <property type="match status" value="1"/>
</dbReference>
<dbReference type="PROSITE" id="PS00139">
    <property type="entry name" value="THIOL_PROTEASE_CYS"/>
    <property type="match status" value="1"/>
</dbReference>
<name>A0A1Q3C6Y1_CEPFO</name>
<protein>
    <recommendedName>
        <fullName evidence="8">Vignain</fullName>
    </recommendedName>
</protein>
<evidence type="ECO:0000256" key="6">
    <source>
        <dbReference type="ARBA" id="ARBA00023157"/>
    </source>
</evidence>
<sequence length="306" mass="34225">MEERYESWLEKFGRTYKSREERAMRFGIYQSNVLFIDLMNSLNRTFILTDNKFADLTNLEFRNTYLGFRRRRFPRERHSFTCDRYKDVPVSIDWRNKSAVTPIKDQGQCGSCWAFSAVAAVEGINKIKTGTLVSLSEQELVDCDVGQDDQGCSGGYMEKAFDFIKNNGGLTTENDYPYMGRDSGCDESKVSDHAATISGYEAVPVNDEKSLEAAVAQQPVSVAIDAGSYEFQLYSQGVFSGQCGTDLNHGVTAVGYGEDGGEKYWIVKNSWGASWGESGYIRMRRDSADNRGTCGIAMEASYPVKA</sequence>
<evidence type="ECO:0000259" key="9">
    <source>
        <dbReference type="SMART" id="SM00645"/>
    </source>
</evidence>
<dbReference type="InterPro" id="IPR025661">
    <property type="entry name" value="Pept_asp_AS"/>
</dbReference>
<dbReference type="OrthoDB" id="10253408at2759"/>
<dbReference type="InterPro" id="IPR038765">
    <property type="entry name" value="Papain-like_cys_pep_sf"/>
</dbReference>
<feature type="domain" description="Cathepsin propeptide inhibitor" evidence="10">
    <location>
        <begin position="5"/>
        <end position="61"/>
    </location>
</feature>
<comment type="caution">
    <text evidence="11">The sequence shown here is derived from an EMBL/GenBank/DDBJ whole genome shotgun (WGS) entry which is preliminary data.</text>
</comment>
<keyword evidence="12" id="KW-1185">Reference proteome</keyword>
<dbReference type="InParanoid" id="A0A1Q3C6Y1"/>
<dbReference type="InterPro" id="IPR013201">
    <property type="entry name" value="Prot_inhib_I29"/>
</dbReference>
<accession>A0A1Q3C6Y1</accession>
<evidence type="ECO:0000313" key="12">
    <source>
        <dbReference type="Proteomes" id="UP000187406"/>
    </source>
</evidence>
<dbReference type="EMBL" id="BDDD01001437">
    <property type="protein sequence ID" value="GAV75979.1"/>
    <property type="molecule type" value="Genomic_DNA"/>
</dbReference>
<dbReference type="InterPro" id="IPR013128">
    <property type="entry name" value="Peptidase_C1A"/>
</dbReference>
<keyword evidence="2" id="KW-0645">Protease</keyword>
<dbReference type="FunFam" id="3.90.70.10:FF:000023">
    <property type="entry name" value="Senescence-specific cysteine protease SAG39"/>
    <property type="match status" value="1"/>
</dbReference>
<dbReference type="SMART" id="SM00848">
    <property type="entry name" value="Inhibitor_I29"/>
    <property type="match status" value="1"/>
</dbReference>
<evidence type="ECO:0000256" key="4">
    <source>
        <dbReference type="ARBA" id="ARBA00022801"/>
    </source>
</evidence>
<keyword evidence="7" id="KW-0325">Glycoprotein</keyword>
<dbReference type="SUPFAM" id="SSF54001">
    <property type="entry name" value="Cysteine proteinases"/>
    <property type="match status" value="1"/>
</dbReference>
<evidence type="ECO:0000256" key="8">
    <source>
        <dbReference type="ARBA" id="ARBA00069575"/>
    </source>
</evidence>